<evidence type="ECO:0000313" key="6">
    <source>
        <dbReference type="EMBL" id="OAG25988.1"/>
    </source>
</evidence>
<dbReference type="RefSeq" id="XP_018391409.1">
    <property type="nucleotide sequence ID" value="XM_018529499.1"/>
</dbReference>
<dbReference type="EMBL" id="KV441469">
    <property type="protein sequence ID" value="OAG25988.1"/>
    <property type="molecule type" value="Genomic_DNA"/>
</dbReference>
<evidence type="ECO:0000313" key="7">
    <source>
        <dbReference type="EMBL" id="RYN81670.1"/>
    </source>
</evidence>
<evidence type="ECO:0000256" key="3">
    <source>
        <dbReference type="ARBA" id="ARBA00022989"/>
    </source>
</evidence>
<keyword evidence="2 5" id="KW-0812">Transmembrane</keyword>
<feature type="transmembrane region" description="Helical" evidence="5">
    <location>
        <begin position="199"/>
        <end position="220"/>
    </location>
</feature>
<keyword evidence="4 5" id="KW-0472">Membrane</keyword>
<comment type="subcellular location">
    <subcellularLocation>
        <location evidence="1">Membrane</location>
        <topology evidence="1">Multi-pass membrane protein</topology>
    </subcellularLocation>
</comment>
<feature type="transmembrane region" description="Helical" evidence="5">
    <location>
        <begin position="26"/>
        <end position="47"/>
    </location>
</feature>
<dbReference type="SMART" id="SM01417">
    <property type="entry name" value="Solute_trans_a"/>
    <property type="match status" value="1"/>
</dbReference>
<name>A0A177E2M2_ALTAL</name>
<dbReference type="PANTHER" id="PTHR23423">
    <property type="entry name" value="ORGANIC SOLUTE TRANSPORTER-RELATED"/>
    <property type="match status" value="1"/>
</dbReference>
<proteinExistence type="predicted"/>
<feature type="transmembrane region" description="Helical" evidence="5">
    <location>
        <begin position="95"/>
        <end position="113"/>
    </location>
</feature>
<dbReference type="OMA" id="IIKPIMA"/>
<dbReference type="GeneID" id="29115093"/>
<dbReference type="STRING" id="5599.A0A177E2M2"/>
<dbReference type="KEGG" id="aalt:CC77DRAFT_1089949"/>
<evidence type="ECO:0000256" key="1">
    <source>
        <dbReference type="ARBA" id="ARBA00004141"/>
    </source>
</evidence>
<sequence length="411" mass="47322">MAKCDNPLGVGVHEKPLFRNMTAHELLITIATASSIIAISLSLYLVYRHLTNYTQPKLQKLIIRIVLMVPIYTICCTLSIPFYESSVYLGAIYEFYESLVIASFFLLLCRYLHTDLHSVRQLFSIVEPQPWVLPVRMFRKYVLRRKTTNTPNGSKYFSIIWVCILQFCVIKFFGALTKCITEALDVYCKTSTDPNHARIWIQVIEIISLIIAMICLLQFYKQTKLELAVHRPLLKFVAIKLVVFLFYVQSFIFSHLTKKGGAMSPTDKISYPSLAVGIPKTVLCFEMALVSMLHLYAYPYDVFQTYKAVDNSEENGIRESRNGDDEAMELSPQEDSVMLPRKMHWTKAIIHVLSFKDLWRALLHSYHSVIDHRRKRTTARHAATNSEQGVEPFVTTSLAEALDVMKRRNNN</sequence>
<feature type="transmembrane region" description="Helical" evidence="5">
    <location>
        <begin position="274"/>
        <end position="297"/>
    </location>
</feature>
<dbReference type="AlphaFoldDB" id="A0A177E2M2"/>
<keyword evidence="8" id="KW-1185">Reference proteome</keyword>
<dbReference type="Pfam" id="PF03619">
    <property type="entry name" value="Solute_trans_a"/>
    <property type="match status" value="1"/>
</dbReference>
<feature type="transmembrane region" description="Helical" evidence="5">
    <location>
        <begin position="156"/>
        <end position="176"/>
    </location>
</feature>
<accession>A0A177E2M2</accession>
<dbReference type="VEuPathDB" id="FungiDB:CC77DRAFT_1089949"/>
<dbReference type="EMBL" id="PDXD01000002">
    <property type="protein sequence ID" value="RYN81670.1"/>
    <property type="molecule type" value="Genomic_DNA"/>
</dbReference>
<gene>
    <name evidence="7" type="ORF">AA0117_g2123</name>
    <name evidence="6" type="ORF">CC77DRAFT_1089949</name>
</gene>
<organism evidence="6 8">
    <name type="scientific">Alternaria alternata</name>
    <name type="common">Alternaria rot fungus</name>
    <name type="synonym">Torula alternata</name>
    <dbReference type="NCBI Taxonomy" id="5599"/>
    <lineage>
        <taxon>Eukaryota</taxon>
        <taxon>Fungi</taxon>
        <taxon>Dikarya</taxon>
        <taxon>Ascomycota</taxon>
        <taxon>Pezizomycotina</taxon>
        <taxon>Dothideomycetes</taxon>
        <taxon>Pleosporomycetidae</taxon>
        <taxon>Pleosporales</taxon>
        <taxon>Pleosporineae</taxon>
        <taxon>Pleosporaceae</taxon>
        <taxon>Alternaria</taxon>
        <taxon>Alternaria sect. Alternaria</taxon>
        <taxon>Alternaria alternata complex</taxon>
    </lineage>
</organism>
<dbReference type="Proteomes" id="UP000077248">
    <property type="component" value="Unassembled WGS sequence"/>
</dbReference>
<evidence type="ECO:0000313" key="9">
    <source>
        <dbReference type="Proteomes" id="UP000291422"/>
    </source>
</evidence>
<feature type="transmembrane region" description="Helical" evidence="5">
    <location>
        <begin position="232"/>
        <end position="254"/>
    </location>
</feature>
<evidence type="ECO:0000313" key="8">
    <source>
        <dbReference type="Proteomes" id="UP000077248"/>
    </source>
</evidence>
<protein>
    <submittedName>
        <fullName evidence="6">DUF300-domain-containing protein</fullName>
    </submittedName>
</protein>
<evidence type="ECO:0000256" key="2">
    <source>
        <dbReference type="ARBA" id="ARBA00022692"/>
    </source>
</evidence>
<reference evidence="9" key="2">
    <citation type="journal article" date="2019" name="bioRxiv">
        <title>Genomics, evolutionary history and diagnostics of the Alternaria alternata species group including apple and Asian pear pathotypes.</title>
        <authorList>
            <person name="Armitage A.D."/>
            <person name="Cockerton H.M."/>
            <person name="Sreenivasaprasad S."/>
            <person name="Woodhall J.W."/>
            <person name="Lane C.R."/>
            <person name="Harrison R.J."/>
            <person name="Clarkson J.P."/>
        </authorList>
    </citation>
    <scope>NUCLEOTIDE SEQUENCE [LARGE SCALE GENOMIC DNA]</scope>
    <source>
        <strain evidence="9">FERA 1177</strain>
    </source>
</reference>
<reference evidence="6 8" key="1">
    <citation type="submission" date="2016-05" db="EMBL/GenBank/DDBJ databases">
        <title>Comparative analysis of secretome profiles of manganese(II)-oxidizing ascomycete fungi.</title>
        <authorList>
            <consortium name="DOE Joint Genome Institute"/>
            <person name="Zeiner C.A."/>
            <person name="Purvine S.O."/>
            <person name="Zink E.M."/>
            <person name="Wu S."/>
            <person name="Pasa-Tolic L."/>
            <person name="Chaput D.L."/>
            <person name="Haridas S."/>
            <person name="Grigoriev I.V."/>
            <person name="Santelli C.M."/>
            <person name="Hansel C.M."/>
        </authorList>
    </citation>
    <scope>NUCLEOTIDE SEQUENCE [LARGE SCALE GENOMIC DNA]</scope>
    <source>
        <strain evidence="6 8">SRC1lrK2f</strain>
    </source>
</reference>
<evidence type="ECO:0000256" key="5">
    <source>
        <dbReference type="SAM" id="Phobius"/>
    </source>
</evidence>
<dbReference type="InterPro" id="IPR005178">
    <property type="entry name" value="Ostalpha/TMEM184C"/>
</dbReference>
<dbReference type="GO" id="GO:0016020">
    <property type="term" value="C:membrane"/>
    <property type="evidence" value="ECO:0007669"/>
    <property type="project" value="UniProtKB-SubCell"/>
</dbReference>
<keyword evidence="3 5" id="KW-1133">Transmembrane helix</keyword>
<evidence type="ECO:0000256" key="4">
    <source>
        <dbReference type="ARBA" id="ARBA00023136"/>
    </source>
</evidence>
<dbReference type="Proteomes" id="UP000291422">
    <property type="component" value="Unassembled WGS sequence"/>
</dbReference>
<feature type="transmembrane region" description="Helical" evidence="5">
    <location>
        <begin position="61"/>
        <end position="83"/>
    </location>
</feature>
<reference evidence="7" key="3">
    <citation type="journal article" date="2019" name="J. ISSAAS">
        <title>Genomics, evolutionary history and diagnostics of the Alternaria alternata species group including apple and Asian pear pathotypes.</title>
        <authorList>
            <person name="Armitage A.D."/>
            <person name="Cockerton H.M."/>
            <person name="Sreenivasaprasad S."/>
            <person name="Woodhall J."/>
            <person name="Lane C."/>
            <person name="Harrison R.J."/>
            <person name="Clarkson J.P."/>
        </authorList>
    </citation>
    <scope>NUCLEOTIDE SEQUENCE</scope>
    <source>
        <strain evidence="7">FERA 1177</strain>
    </source>
</reference>